<feature type="compositionally biased region" description="Basic and acidic residues" evidence="2">
    <location>
        <begin position="530"/>
        <end position="551"/>
    </location>
</feature>
<feature type="compositionally biased region" description="Polar residues" evidence="2">
    <location>
        <begin position="356"/>
        <end position="368"/>
    </location>
</feature>
<feature type="compositionally biased region" description="Polar residues" evidence="2">
    <location>
        <begin position="592"/>
        <end position="608"/>
    </location>
</feature>
<feature type="compositionally biased region" description="Basic and acidic residues" evidence="2">
    <location>
        <begin position="504"/>
        <end position="515"/>
    </location>
</feature>
<feature type="region of interest" description="Disordered" evidence="2">
    <location>
        <begin position="1581"/>
        <end position="1607"/>
    </location>
</feature>
<feature type="compositionally biased region" description="Basic and acidic residues" evidence="2">
    <location>
        <begin position="1830"/>
        <end position="1844"/>
    </location>
</feature>
<feature type="region of interest" description="Disordered" evidence="2">
    <location>
        <begin position="504"/>
        <end position="639"/>
    </location>
</feature>
<feature type="region of interest" description="Disordered" evidence="2">
    <location>
        <begin position="445"/>
        <end position="483"/>
    </location>
</feature>
<feature type="region of interest" description="Disordered" evidence="2">
    <location>
        <begin position="1328"/>
        <end position="1357"/>
    </location>
</feature>
<reference evidence="3" key="1">
    <citation type="journal article" date="2017" name="Parasit. Vectors">
        <title>Sialotranscriptomics of Rhipicephalus zambeziensis reveals intricate expression profiles of secretory proteins and suggests tight temporal transcriptional regulation during blood-feeding.</title>
        <authorList>
            <person name="de Castro M.H."/>
            <person name="de Klerk D."/>
            <person name="Pienaar R."/>
            <person name="Rees D.J.G."/>
            <person name="Mans B.J."/>
        </authorList>
    </citation>
    <scope>NUCLEOTIDE SEQUENCE</scope>
    <source>
        <tissue evidence="3">Salivary glands</tissue>
    </source>
</reference>
<feature type="compositionally biased region" description="Low complexity" evidence="2">
    <location>
        <begin position="1787"/>
        <end position="1797"/>
    </location>
</feature>
<feature type="compositionally biased region" description="Acidic residues" evidence="2">
    <location>
        <begin position="445"/>
        <end position="454"/>
    </location>
</feature>
<proteinExistence type="predicted"/>
<feature type="region of interest" description="Disordered" evidence="2">
    <location>
        <begin position="853"/>
        <end position="1193"/>
    </location>
</feature>
<dbReference type="EMBL" id="GFPF01004468">
    <property type="protein sequence ID" value="MAA15614.1"/>
    <property type="molecule type" value="Transcribed_RNA"/>
</dbReference>
<feature type="compositionally biased region" description="Polar residues" evidence="2">
    <location>
        <begin position="1096"/>
        <end position="1105"/>
    </location>
</feature>
<feature type="region of interest" description="Disordered" evidence="2">
    <location>
        <begin position="1444"/>
        <end position="1469"/>
    </location>
</feature>
<feature type="compositionally biased region" description="Basic and acidic residues" evidence="2">
    <location>
        <begin position="372"/>
        <end position="381"/>
    </location>
</feature>
<feature type="compositionally biased region" description="Polar residues" evidence="2">
    <location>
        <begin position="79"/>
        <end position="88"/>
    </location>
</feature>
<organism evidence="3">
    <name type="scientific">Rhipicephalus zambeziensis</name>
    <dbReference type="NCBI Taxonomy" id="60191"/>
    <lineage>
        <taxon>Eukaryota</taxon>
        <taxon>Metazoa</taxon>
        <taxon>Ecdysozoa</taxon>
        <taxon>Arthropoda</taxon>
        <taxon>Chelicerata</taxon>
        <taxon>Arachnida</taxon>
        <taxon>Acari</taxon>
        <taxon>Parasitiformes</taxon>
        <taxon>Ixodida</taxon>
        <taxon>Ixodoidea</taxon>
        <taxon>Ixodidae</taxon>
        <taxon>Rhipicephalinae</taxon>
        <taxon>Rhipicephalus</taxon>
        <taxon>Rhipicephalus</taxon>
    </lineage>
</organism>
<accession>A0A224YNR2</accession>
<feature type="region of interest" description="Disordered" evidence="2">
    <location>
        <begin position="1"/>
        <end position="41"/>
    </location>
</feature>
<sequence length="2286" mass="249779">MKEDTTASKFSVVAKTDDASVQNTSGKGKCEESAKESSGDNDVIKAKAETWNKLPDIRVCNEECVKDNTSEDSTREKPVNQNTSNEQISKVDAKTLEGESTNITVCNEVITQSKTTENLTGGEVVLRNVGHDNNEVEEQISSNVLRDVAAPDKDNVQSKKSEEPEVAAVENEDPNGVAVIEAKSEAVDSGSSDILPPSEDLTLNTAAKESGSEEILHETKCDVEITTVKEDMPISKVPEINMPSEPILRSESPPALKSDAGVNESIIIKDTTDAKTGRSVKETPVFATPNEASVEIGVTEELTSKGNSALMSIDNEHVETKYETSASVLPEIAEPDHQNVKTAEELASEEPVIGNANESYATQMTPGTSADKFLERGERTKGPGFDDPNNSRSEVAETCLESETKDDTNQSIVVDGVAAQERVEAALECTSLKSNMAKRFANADSCDELDEDNETASTGAESVESDTIELVRSDDATQGDSIEEVDNAFKDITRGSLEDIARERVQINDSRDAHALNKVRRNNHEQNVGEDAHETSAEQESLDHFAADTKKPSRRTSTSEGSVLETVPAEFSETTEDHHTTELANGSEAPVPTSSNHNSGSEAVSNSLLGDAHGGTSEAPNKGGYAHTPEPEKSSCDGTEGRVVAPEQFATEELANVIDEFEVPTRLATTRSEVEKGDDALDPEISASQNIVATMPSTAEAYNLTMAGSSLNYHFAQETEDDRSSLLAYAEEVVSTVLSMCITYLEENDQEWRTVELAGTNRWESNAGMERTTEEKDIKTTSGDDSEEYKITLAHSDFANKRSSGGDPFEPIVSRQSVFEEVEPLADHQYVNNTNRDPNEAVIIAPVRAEKARSPDEVLSSPLISEKQDKVGGGGGVDVATGSTGKIDETATSSKTAESVETGLPLNSAEDVGLSQVTEEHHDGDASDNTASISEALTEDAGSSETHSSTSGANRNQLPDQTAVQCDQSEEMRREEEKPVVALVLDSASSDSPAGMSETRRNFVESANKDDSEKPEYSIVMTAPLTNQESQLHEGSFTKSASRVSGKCSERSASEIEARRGDDSKEKEEAEHETAANSFSESSVTTVSVKTEDSGKSLSECSTRASKQESDTAPASEVNKDNNGTSSACEADVENVRNNELNETRSLDAQHTVADTNNNTQEGREETASQVEVFQESSGRSDIPQNAEDGHQDWDIREEVKKTIVPDSHMSSQGVFTEVAVNNEEDSKTHELCTDTYYDGSARQNDRYVFKHESSTVVDNDMESLGALSTVYESSLEYVRSCTDEHISASEFTATLSGDYNPAGEAMNSKIVSFKHSTTVGGVFETEEHNDEEKAEDNSKESVQFLSNAGAENDSTRDVEKALNDPAVPQGFVPEETAEAIGKPVDTNDSLAREIRMNAQEEKETNVSVAFNDWTTTREDSKENVAVMKDMGVPLQVREVGEKQDIPQSNSCRYATEDTSDEKKPRGLKARSLDEEYTKRHEKEQRGLKARSLDEENIKRCDTLVLNDSANGVVPKVHERKIENTYESLQENRQALEQDEVATMDFSDEDERSLEDMRAHEHVVSVDVHEIPILHESDDVGNAETVKESEREKTALDRSSSVVTTSDVVDKEDKNATEKTNLTQQDVEVPVQQVEVVTEETTQDHVENSDAEGLSEKLQRTIGAIKTAVMVHDETKLEALECSEDLLQSVATEADFPSDIYEHADDDTDAGIGETNGEQPEAGLPAASDDVQSTQGDQRVPTEEHEGLDQVDASNQAKQRDEDAEVPHNRSSGDAVEDAIVPEHIQSPSNKSSTESESVSEKQDVVSNGGLKCAVEDFTRLISSDGDDIQASKKKGDEKGRIHDAAVIAEASDDNVDPEVAEGERGDKNRERNADEAKEDRKADNGDQEDRTDSSESFDLSAAGAEDNDSGSRNVKENTTHKVTEAVEQSERTEGGATGDQVRSTRIFQKTVKRTESTRTVRRTRSFLPYTKWIRGETRQRARQETRDEDDATEPVEETLVAPQQAFPAMSIPRRGLCPMPESSPGNVCSVAVQALPNVVDQGVQVQFDEPDCITRLVELQIAMNEQEEVRRQDMKAACELVEKLEAMQLSESLMRTQLRAMDAERREQSAREARLRDELTAWQETVQQQQLLLQQLKEDLDDTEDTLAAQRQEANRLREQMLVLQESCDSGLLMVDVLGRADKEVQTPDGGHQSLSSSSPYKGIRLDNPSPVYLDQLSQHRRLSALVSSQLEATANRIAQLRREAATNRPRGSTIDDYVQDLAVRTPDDLIRRPDASPSESASGT</sequence>
<protein>
    <submittedName>
        <fullName evidence="3">Mucin</fullName>
    </submittedName>
</protein>
<feature type="region of interest" description="Disordered" evidence="2">
    <location>
        <begin position="353"/>
        <end position="412"/>
    </location>
</feature>
<evidence type="ECO:0000313" key="3">
    <source>
        <dbReference type="EMBL" id="MAA15614.1"/>
    </source>
</evidence>
<name>A0A224YNR2_9ACAR</name>
<feature type="compositionally biased region" description="Low complexity" evidence="2">
    <location>
        <begin position="1075"/>
        <end position="1089"/>
    </location>
</feature>
<feature type="compositionally biased region" description="Basic and acidic residues" evidence="2">
    <location>
        <begin position="64"/>
        <end position="78"/>
    </location>
</feature>
<feature type="compositionally biased region" description="Basic and acidic residues" evidence="2">
    <location>
        <begin position="28"/>
        <end position="41"/>
    </location>
</feature>
<feature type="compositionally biased region" description="Basic and acidic residues" evidence="2">
    <location>
        <begin position="970"/>
        <end position="979"/>
    </location>
</feature>
<feature type="coiled-coil region" evidence="1">
    <location>
        <begin position="2099"/>
        <end position="2168"/>
    </location>
</feature>
<feature type="compositionally biased region" description="Basic and acidic residues" evidence="2">
    <location>
        <begin position="1758"/>
        <end position="1768"/>
    </location>
</feature>
<feature type="compositionally biased region" description="Basic and acidic residues" evidence="2">
    <location>
        <begin position="152"/>
        <end position="163"/>
    </location>
</feature>
<evidence type="ECO:0000256" key="1">
    <source>
        <dbReference type="SAM" id="Coils"/>
    </source>
</evidence>
<feature type="compositionally biased region" description="Basic and acidic residues" evidence="2">
    <location>
        <begin position="1914"/>
        <end position="1934"/>
    </location>
</feature>
<feature type="compositionally biased region" description="Basic and acidic residues" evidence="2">
    <location>
        <begin position="1862"/>
        <end position="1894"/>
    </location>
</feature>
<feature type="compositionally biased region" description="Basic and acidic residues" evidence="2">
    <location>
        <begin position="1048"/>
        <end position="1074"/>
    </location>
</feature>
<feature type="compositionally biased region" description="Basic and acidic residues" evidence="2">
    <location>
        <begin position="2267"/>
        <end position="2276"/>
    </location>
</feature>
<feature type="compositionally biased region" description="Basic and acidic residues" evidence="2">
    <location>
        <begin position="998"/>
        <end position="1016"/>
    </location>
</feature>
<feature type="compositionally biased region" description="Polar residues" evidence="2">
    <location>
        <begin position="1168"/>
        <end position="1184"/>
    </location>
</feature>
<feature type="region of interest" description="Disordered" evidence="2">
    <location>
        <begin position="64"/>
        <end position="97"/>
    </location>
</feature>
<evidence type="ECO:0000256" key="2">
    <source>
        <dbReference type="SAM" id="MobiDB-lite"/>
    </source>
</evidence>
<feature type="region of interest" description="Disordered" evidence="2">
    <location>
        <begin position="2267"/>
        <end position="2286"/>
    </location>
</feature>
<feature type="compositionally biased region" description="Polar residues" evidence="2">
    <location>
        <begin position="890"/>
        <end position="899"/>
    </location>
</feature>
<feature type="region of interest" description="Disordered" evidence="2">
    <location>
        <begin position="2185"/>
        <end position="2205"/>
    </location>
</feature>
<feature type="compositionally biased region" description="Acidic residues" evidence="2">
    <location>
        <begin position="1851"/>
        <end position="1861"/>
    </location>
</feature>
<feature type="compositionally biased region" description="Polar residues" evidence="2">
    <location>
        <begin position="1149"/>
        <end position="1161"/>
    </location>
</feature>
<feature type="compositionally biased region" description="Basic and acidic residues" evidence="2">
    <location>
        <begin position="1585"/>
        <end position="1596"/>
    </location>
</feature>
<feature type="region of interest" description="Disordered" evidence="2">
    <location>
        <begin position="234"/>
        <end position="263"/>
    </location>
</feature>
<feature type="region of interest" description="Disordered" evidence="2">
    <location>
        <begin position="1701"/>
        <end position="1945"/>
    </location>
</feature>
<feature type="compositionally biased region" description="Basic and acidic residues" evidence="2">
    <location>
        <begin position="1134"/>
        <end position="1148"/>
    </location>
</feature>
<feature type="compositionally biased region" description="Polar residues" evidence="2">
    <location>
        <begin position="927"/>
        <end position="967"/>
    </location>
</feature>
<feature type="region of interest" description="Disordered" evidence="2">
    <location>
        <begin position="152"/>
        <end position="176"/>
    </location>
</feature>
<keyword evidence="1" id="KW-0175">Coiled coil</keyword>